<name>A0A512L4E8_9PROT</name>
<dbReference type="Proteomes" id="UP000321337">
    <property type="component" value="Unassembled WGS sequence"/>
</dbReference>
<accession>A0A512L4E8</accession>
<proteinExistence type="predicted"/>
<evidence type="ECO:0000313" key="1">
    <source>
        <dbReference type="EMBL" id="GEP29071.1"/>
    </source>
</evidence>
<dbReference type="AlphaFoldDB" id="A0A512L4E8"/>
<sequence length="94" mass="10573">MCVAKRKKNKMALLQESEKQDFWATVVDAGFFKDDFDLKEIEYKPANVSIYAVTGTVIVRRKSTGVSRQYSAGHGIAWLADFETELRGHVFGVA</sequence>
<evidence type="ECO:0000313" key="2">
    <source>
        <dbReference type="Proteomes" id="UP000321337"/>
    </source>
</evidence>
<organism evidence="1 2">
    <name type="scientific">Sulfuriferula plumbiphila</name>
    <dbReference type="NCBI Taxonomy" id="171865"/>
    <lineage>
        <taxon>Bacteria</taxon>
        <taxon>Pseudomonadati</taxon>
        <taxon>Pseudomonadota</taxon>
        <taxon>Betaproteobacteria</taxon>
        <taxon>Nitrosomonadales</taxon>
        <taxon>Sulfuricellaceae</taxon>
        <taxon>Sulfuriferula</taxon>
    </lineage>
</organism>
<reference evidence="1 2" key="1">
    <citation type="submission" date="2019-07" db="EMBL/GenBank/DDBJ databases">
        <title>Whole genome shotgun sequence of Thiobacillus plumbophilus NBRC 107929.</title>
        <authorList>
            <person name="Hosoyama A."/>
            <person name="Uohara A."/>
            <person name="Ohji S."/>
            <person name="Ichikawa N."/>
        </authorList>
    </citation>
    <scope>NUCLEOTIDE SEQUENCE [LARGE SCALE GENOMIC DNA]</scope>
    <source>
        <strain evidence="1 2">NBRC 107929</strain>
    </source>
</reference>
<protein>
    <submittedName>
        <fullName evidence="1">Uncharacterized protein</fullName>
    </submittedName>
</protein>
<comment type="caution">
    <text evidence="1">The sequence shown here is derived from an EMBL/GenBank/DDBJ whole genome shotgun (WGS) entry which is preliminary data.</text>
</comment>
<keyword evidence="2" id="KW-1185">Reference proteome</keyword>
<gene>
    <name evidence="1" type="ORF">TPL01_02090</name>
</gene>
<dbReference type="EMBL" id="BKAD01000001">
    <property type="protein sequence ID" value="GEP29071.1"/>
    <property type="molecule type" value="Genomic_DNA"/>
</dbReference>